<organism evidence="2 3">
    <name type="scientific">Microthyrium microscopicum</name>
    <dbReference type="NCBI Taxonomy" id="703497"/>
    <lineage>
        <taxon>Eukaryota</taxon>
        <taxon>Fungi</taxon>
        <taxon>Dikarya</taxon>
        <taxon>Ascomycota</taxon>
        <taxon>Pezizomycotina</taxon>
        <taxon>Dothideomycetes</taxon>
        <taxon>Dothideomycetes incertae sedis</taxon>
        <taxon>Microthyriales</taxon>
        <taxon>Microthyriaceae</taxon>
        <taxon>Microthyrium</taxon>
    </lineage>
</organism>
<keyword evidence="3" id="KW-1185">Reference proteome</keyword>
<accession>A0A6A6U5I8</accession>
<dbReference type="EMBL" id="MU004238">
    <property type="protein sequence ID" value="KAF2667180.1"/>
    <property type="molecule type" value="Genomic_DNA"/>
</dbReference>
<feature type="compositionally biased region" description="Pro residues" evidence="1">
    <location>
        <begin position="137"/>
        <end position="147"/>
    </location>
</feature>
<dbReference type="Proteomes" id="UP000799302">
    <property type="component" value="Unassembled WGS sequence"/>
</dbReference>
<protein>
    <submittedName>
        <fullName evidence="2">Uncharacterized protein</fullName>
    </submittedName>
</protein>
<gene>
    <name evidence="2" type="ORF">BT63DRAFT_458144</name>
</gene>
<evidence type="ECO:0000256" key="1">
    <source>
        <dbReference type="SAM" id="MobiDB-lite"/>
    </source>
</evidence>
<proteinExistence type="predicted"/>
<feature type="region of interest" description="Disordered" evidence="1">
    <location>
        <begin position="137"/>
        <end position="193"/>
    </location>
</feature>
<evidence type="ECO:0000313" key="3">
    <source>
        <dbReference type="Proteomes" id="UP000799302"/>
    </source>
</evidence>
<feature type="compositionally biased region" description="Low complexity" evidence="1">
    <location>
        <begin position="165"/>
        <end position="174"/>
    </location>
</feature>
<dbReference type="AlphaFoldDB" id="A0A6A6U5I8"/>
<feature type="compositionally biased region" description="Acidic residues" evidence="1">
    <location>
        <begin position="148"/>
        <end position="160"/>
    </location>
</feature>
<sequence>MSAYPTSSWNPSYPTWNPRFLDWNSRAFRGYAKWCLRYLRFGGKYLKSSSKYINVTAEFHSAPPKLDMTISVPCVDRWLGRLGFHGILQLHFLAKLTGFLLELALVSKGMMGGFGGGSPIWTRRIWGVGSVKDPMGPFPGMPFPGGEPPDDENGDDDDSDGGSGSSSSGSSSSGYRRRRRFDPDDVELGLTNMDREEASIYMPLLLAGQEAMRQRYYQTDLSRKDY</sequence>
<evidence type="ECO:0000313" key="2">
    <source>
        <dbReference type="EMBL" id="KAF2667180.1"/>
    </source>
</evidence>
<reference evidence="2" key="1">
    <citation type="journal article" date="2020" name="Stud. Mycol.">
        <title>101 Dothideomycetes genomes: a test case for predicting lifestyles and emergence of pathogens.</title>
        <authorList>
            <person name="Haridas S."/>
            <person name="Albert R."/>
            <person name="Binder M."/>
            <person name="Bloem J."/>
            <person name="Labutti K."/>
            <person name="Salamov A."/>
            <person name="Andreopoulos B."/>
            <person name="Baker S."/>
            <person name="Barry K."/>
            <person name="Bills G."/>
            <person name="Bluhm B."/>
            <person name="Cannon C."/>
            <person name="Castanera R."/>
            <person name="Culley D."/>
            <person name="Daum C."/>
            <person name="Ezra D."/>
            <person name="Gonzalez J."/>
            <person name="Henrissat B."/>
            <person name="Kuo A."/>
            <person name="Liang C."/>
            <person name="Lipzen A."/>
            <person name="Lutzoni F."/>
            <person name="Magnuson J."/>
            <person name="Mondo S."/>
            <person name="Nolan M."/>
            <person name="Ohm R."/>
            <person name="Pangilinan J."/>
            <person name="Park H.-J."/>
            <person name="Ramirez L."/>
            <person name="Alfaro M."/>
            <person name="Sun H."/>
            <person name="Tritt A."/>
            <person name="Yoshinaga Y."/>
            <person name="Zwiers L.-H."/>
            <person name="Turgeon B."/>
            <person name="Goodwin S."/>
            <person name="Spatafora J."/>
            <person name="Crous P."/>
            <person name="Grigoriev I."/>
        </authorList>
    </citation>
    <scope>NUCLEOTIDE SEQUENCE</scope>
    <source>
        <strain evidence="2">CBS 115976</strain>
    </source>
</reference>
<name>A0A6A6U5I8_9PEZI</name>